<dbReference type="Proteomes" id="UP000287033">
    <property type="component" value="Unassembled WGS sequence"/>
</dbReference>
<dbReference type="PROSITE" id="PS01358">
    <property type="entry name" value="ZF_RANBP2_1"/>
    <property type="match status" value="1"/>
</dbReference>
<reference evidence="10 11" key="1">
    <citation type="journal article" date="2018" name="Nat. Ecol. Evol.">
        <title>Shark genomes provide insights into elasmobranch evolution and the origin of vertebrates.</title>
        <authorList>
            <person name="Hara Y"/>
            <person name="Yamaguchi K"/>
            <person name="Onimaru K"/>
            <person name="Kadota M"/>
            <person name="Koyanagi M"/>
            <person name="Keeley SD"/>
            <person name="Tatsumi K"/>
            <person name="Tanaka K"/>
            <person name="Motone F"/>
            <person name="Kageyama Y"/>
            <person name="Nozu R"/>
            <person name="Adachi N"/>
            <person name="Nishimura O"/>
            <person name="Nakagawa R"/>
            <person name="Tanegashima C"/>
            <person name="Kiyatake I"/>
            <person name="Matsumoto R"/>
            <person name="Murakumo K"/>
            <person name="Nishida K"/>
            <person name="Terakita A"/>
            <person name="Kuratani S"/>
            <person name="Sato K"/>
            <person name="Hyodo S Kuraku.S."/>
        </authorList>
    </citation>
    <scope>NUCLEOTIDE SEQUENCE [LARGE SCALE GENOMIC DNA]</scope>
</reference>
<keyword evidence="5" id="KW-0862">Zinc</keyword>
<comment type="caution">
    <text evidence="10">The sequence shown here is derived from an EMBL/GenBank/DDBJ whole genome shotgun (WGS) entry which is preliminary data.</text>
</comment>
<dbReference type="PROSITE" id="PS51257">
    <property type="entry name" value="PROKAR_LIPOPROTEIN"/>
    <property type="match status" value="1"/>
</dbReference>
<dbReference type="EMBL" id="BEZZ01002169">
    <property type="protein sequence ID" value="GCC21316.1"/>
    <property type="molecule type" value="Genomic_DNA"/>
</dbReference>
<dbReference type="FunFam" id="2.30.30.380:FF:000007">
    <property type="entry name" value="RanBP-type and C3HC4-type zinc finger-containing protein 1"/>
    <property type="match status" value="1"/>
</dbReference>
<evidence type="ECO:0000313" key="11">
    <source>
        <dbReference type="Proteomes" id="UP000287033"/>
    </source>
</evidence>
<evidence type="ECO:0008006" key="12">
    <source>
        <dbReference type="Google" id="ProtNLM"/>
    </source>
</evidence>
<name>A0A401RT60_CHIPU</name>
<dbReference type="Gene3D" id="3.10.20.90">
    <property type="entry name" value="Phosphatidylinositol 3-kinase Catalytic Subunit, Chain A, domain 1"/>
    <property type="match status" value="1"/>
</dbReference>
<keyword evidence="4" id="KW-0833">Ubl conjugation pathway</keyword>
<dbReference type="CDD" id="cd01799">
    <property type="entry name" value="Ubl_HOIL1"/>
    <property type="match status" value="1"/>
</dbReference>
<dbReference type="GO" id="GO:0043123">
    <property type="term" value="P:positive regulation of canonical NF-kappaB signal transduction"/>
    <property type="evidence" value="ECO:0007669"/>
    <property type="project" value="TreeGrafter"/>
</dbReference>
<dbReference type="SMART" id="SM00547">
    <property type="entry name" value="ZnF_RBZ"/>
    <property type="match status" value="1"/>
</dbReference>
<dbReference type="InterPro" id="IPR031912">
    <property type="entry name" value="Sharpin_PH"/>
</dbReference>
<evidence type="ECO:0000256" key="4">
    <source>
        <dbReference type="ARBA" id="ARBA00022786"/>
    </source>
</evidence>
<evidence type="ECO:0000256" key="6">
    <source>
        <dbReference type="PROSITE-ProRule" id="PRU00322"/>
    </source>
</evidence>
<feature type="compositionally biased region" description="Polar residues" evidence="7">
    <location>
        <begin position="139"/>
        <end position="152"/>
    </location>
</feature>
<dbReference type="Pfam" id="PF16764">
    <property type="entry name" value="Sharpin_PH"/>
    <property type="match status" value="1"/>
</dbReference>
<dbReference type="GO" id="GO:0097039">
    <property type="term" value="P:protein linear polyubiquitination"/>
    <property type="evidence" value="ECO:0007669"/>
    <property type="project" value="TreeGrafter"/>
</dbReference>
<feature type="region of interest" description="Disordered" evidence="7">
    <location>
        <begin position="30"/>
        <end position="49"/>
    </location>
</feature>
<dbReference type="InterPro" id="IPR057468">
    <property type="entry name" value="HOIL-1/Sharpin_LTM"/>
</dbReference>
<dbReference type="Pfam" id="PF25393">
    <property type="entry name" value="LTM"/>
    <property type="match status" value="1"/>
</dbReference>
<dbReference type="InterPro" id="IPR000626">
    <property type="entry name" value="Ubiquitin-like_dom"/>
</dbReference>
<proteinExistence type="predicted"/>
<sequence length="504" mass="55425">MAASEARGPAPAPAQVTVLMSCRVSEGACGGRGPAPAPGPGPRAMADDQPSALRLQLSMERPGEFRLGVRSGDSRLGKSLSLYEFNLKDIIYEFKSATCHGISTKSQPSEQLTYHFEDEKEAQKWSTIITSSLREVEKASSSAGAQNHSESTGIPVLSAQPVTEGGSRAGAELLGAGHNIPRSGMDISRTEDLIQQLAKAIEAGDSVSSSDCAVSLAQQKVSLGIWMKDVYPNQQISMRVEVEDATSSATIFVKVFPYATVSTLKQQVFRDFGFHPTVQRWIIGQCLATDHRTLSSYGVRKDGDTTFLYLLSAKLANLLRRQYEEEQALAVMAHDEVSINIQRRESLLEEEKRKYSTLPSKLPVNQGGVPPKSRDGRMDLNNITQCVNLELRSLQSLSLHDARSRPPQQSSPASSQAGWACVKCTYINKPTRPGCEMCSSPRPPDYCVPQNYKPDDKELYRILQEKEAMQRHQQQEKGRREECLSTVSAQRLALAEIDKLLPPD</sequence>
<dbReference type="UniPathway" id="UPA00143"/>
<dbReference type="InterPro" id="IPR051628">
    <property type="entry name" value="LUBAC_E3_Ligases"/>
</dbReference>
<organism evidence="10 11">
    <name type="scientific">Chiloscyllium punctatum</name>
    <name type="common">Brownbanded bambooshark</name>
    <name type="synonym">Hemiscyllium punctatum</name>
    <dbReference type="NCBI Taxonomy" id="137246"/>
    <lineage>
        <taxon>Eukaryota</taxon>
        <taxon>Metazoa</taxon>
        <taxon>Chordata</taxon>
        <taxon>Craniata</taxon>
        <taxon>Vertebrata</taxon>
        <taxon>Chondrichthyes</taxon>
        <taxon>Elasmobranchii</taxon>
        <taxon>Galeomorphii</taxon>
        <taxon>Galeoidea</taxon>
        <taxon>Orectolobiformes</taxon>
        <taxon>Hemiscylliidae</taxon>
        <taxon>Chiloscyllium</taxon>
    </lineage>
</organism>
<comment type="pathway">
    <text evidence="1">Protein modification; protein ubiquitination.</text>
</comment>
<evidence type="ECO:0000256" key="5">
    <source>
        <dbReference type="ARBA" id="ARBA00022833"/>
    </source>
</evidence>
<keyword evidence="3 6" id="KW-0863">Zinc-finger</keyword>
<evidence type="ECO:0000259" key="9">
    <source>
        <dbReference type="PROSITE" id="PS50199"/>
    </source>
</evidence>
<keyword evidence="11" id="KW-1185">Reference proteome</keyword>
<evidence type="ECO:0000313" key="10">
    <source>
        <dbReference type="EMBL" id="GCC21316.1"/>
    </source>
</evidence>
<dbReference type="GO" id="GO:0043161">
    <property type="term" value="P:proteasome-mediated ubiquitin-dependent protein catabolic process"/>
    <property type="evidence" value="ECO:0007669"/>
    <property type="project" value="TreeGrafter"/>
</dbReference>
<dbReference type="OMA" id="HDHISIN"/>
<dbReference type="PANTHER" id="PTHR22770:SF45">
    <property type="entry name" value="RANBP-TYPE AND C3HC4-TYPE ZINC FINGER-CONTAINING PROTEIN 1"/>
    <property type="match status" value="1"/>
</dbReference>
<evidence type="ECO:0000256" key="1">
    <source>
        <dbReference type="ARBA" id="ARBA00004906"/>
    </source>
</evidence>
<dbReference type="STRING" id="137246.A0A401RT60"/>
<feature type="region of interest" description="Disordered" evidence="7">
    <location>
        <begin position="139"/>
        <end position="161"/>
    </location>
</feature>
<dbReference type="GO" id="GO:0004842">
    <property type="term" value="F:ubiquitin-protein transferase activity"/>
    <property type="evidence" value="ECO:0007669"/>
    <property type="project" value="TreeGrafter"/>
</dbReference>
<evidence type="ECO:0000256" key="3">
    <source>
        <dbReference type="ARBA" id="ARBA00022771"/>
    </source>
</evidence>
<dbReference type="GO" id="GO:0008270">
    <property type="term" value="F:zinc ion binding"/>
    <property type="evidence" value="ECO:0007669"/>
    <property type="project" value="UniProtKB-KW"/>
</dbReference>
<dbReference type="Gene3D" id="2.30.30.380">
    <property type="entry name" value="Zn-finger domain of Sec23/24"/>
    <property type="match status" value="1"/>
</dbReference>
<dbReference type="SUPFAM" id="SSF54236">
    <property type="entry name" value="Ubiquitin-like"/>
    <property type="match status" value="1"/>
</dbReference>
<dbReference type="PROSITE" id="PS50199">
    <property type="entry name" value="ZF_RANBP2_2"/>
    <property type="match status" value="1"/>
</dbReference>
<gene>
    <name evidence="10" type="ORF">chiPu_0019783</name>
</gene>
<evidence type="ECO:0000256" key="2">
    <source>
        <dbReference type="ARBA" id="ARBA00022723"/>
    </source>
</evidence>
<keyword evidence="2" id="KW-0479">Metal-binding</keyword>
<feature type="domain" description="RanBP2-type" evidence="9">
    <location>
        <begin position="415"/>
        <end position="444"/>
    </location>
</feature>
<feature type="domain" description="Ubiquitin-like" evidence="8">
    <location>
        <begin position="236"/>
        <end position="301"/>
    </location>
</feature>
<dbReference type="SUPFAM" id="SSF90209">
    <property type="entry name" value="Ran binding protein zinc finger-like"/>
    <property type="match status" value="1"/>
</dbReference>
<dbReference type="GO" id="GO:0071797">
    <property type="term" value="C:LUBAC complex"/>
    <property type="evidence" value="ECO:0007669"/>
    <property type="project" value="TreeGrafter"/>
</dbReference>
<dbReference type="InterPro" id="IPR001876">
    <property type="entry name" value="Znf_RanBP2"/>
</dbReference>
<dbReference type="Pfam" id="PF00240">
    <property type="entry name" value="ubiquitin"/>
    <property type="match status" value="1"/>
</dbReference>
<dbReference type="AlphaFoldDB" id="A0A401RT60"/>
<dbReference type="Gene3D" id="2.30.29.30">
    <property type="entry name" value="Pleckstrin-homology domain (PH domain)/Phosphotyrosine-binding domain (PTB)"/>
    <property type="match status" value="1"/>
</dbReference>
<evidence type="ECO:0000259" key="8">
    <source>
        <dbReference type="PROSITE" id="PS50053"/>
    </source>
</evidence>
<dbReference type="PANTHER" id="PTHR22770">
    <property type="entry name" value="UBIQUITIN CONJUGATING ENZYME 7 INTERACTING PROTEIN-RELATED"/>
    <property type="match status" value="1"/>
</dbReference>
<dbReference type="InterPro" id="IPR011993">
    <property type="entry name" value="PH-like_dom_sf"/>
</dbReference>
<dbReference type="Pfam" id="PF00641">
    <property type="entry name" value="Zn_ribbon_RanBP"/>
    <property type="match status" value="1"/>
</dbReference>
<dbReference type="InterPro" id="IPR029071">
    <property type="entry name" value="Ubiquitin-like_domsf"/>
</dbReference>
<evidence type="ECO:0000256" key="7">
    <source>
        <dbReference type="SAM" id="MobiDB-lite"/>
    </source>
</evidence>
<dbReference type="OrthoDB" id="261960at2759"/>
<accession>A0A401RT60</accession>
<dbReference type="GO" id="GO:0043130">
    <property type="term" value="F:ubiquitin binding"/>
    <property type="evidence" value="ECO:0007669"/>
    <property type="project" value="TreeGrafter"/>
</dbReference>
<feature type="region of interest" description="Disordered" evidence="7">
    <location>
        <begin position="358"/>
        <end position="379"/>
    </location>
</feature>
<dbReference type="PROSITE" id="PS50053">
    <property type="entry name" value="UBIQUITIN_2"/>
    <property type="match status" value="1"/>
</dbReference>
<dbReference type="InterPro" id="IPR036443">
    <property type="entry name" value="Znf_RanBP2_sf"/>
</dbReference>
<protein>
    <recommendedName>
        <fullName evidence="12">RanBP2-type domain-containing protein</fullName>
    </recommendedName>
</protein>
<dbReference type="FunFam" id="3.10.20.90:FF:000130">
    <property type="entry name" value="SHANK-associated RH domain interactor"/>
    <property type="match status" value="1"/>
</dbReference>